<keyword evidence="4" id="KW-1185">Reference proteome</keyword>
<comment type="caution">
    <text evidence="3">The sequence shown here is derived from an EMBL/GenBank/DDBJ whole genome shotgun (WGS) entry which is preliminary data.</text>
</comment>
<evidence type="ECO:0000256" key="1">
    <source>
        <dbReference type="SAM" id="Phobius"/>
    </source>
</evidence>
<keyword evidence="1" id="KW-0812">Transmembrane</keyword>
<evidence type="ECO:0000313" key="4">
    <source>
        <dbReference type="Proteomes" id="UP000316252"/>
    </source>
</evidence>
<proteinExistence type="predicted"/>
<feature type="transmembrane region" description="Helical" evidence="1">
    <location>
        <begin position="51"/>
        <end position="72"/>
    </location>
</feature>
<sequence>MTATETSAVSAGATMTDGAATTASAGASGSASGSRDAVALTPTVRSRLRRALGWVVLVVVVLALLLAGTLLARGGSQGDPFSIEDPGPQGSRALAQVLRDHGVTVTAADSLDRARAAAGGAGETTLLVYDVNGILSPTQIAELPEVADRIVLVEPGLRLLSLAPGVNARGSASGVREADCALPAVERAARVEVTGKAYSATDEVDARCLGDEKNGYSVVQTQHDGAEVTVLGASRALQNEGVDQVGNAALVINLLGERDTLVWYRPGLDDLPATATEGTLQPGFYIPLAVLLFAVGAAAILWRGRRFGPLVVENLPVTVRASETMEGRARLYARSSARLRALDALRLGTIDRLARAVGLPSAATVTEVVLAVAELTGRPPTDIGALLVDTEPRSDGELVDLSDRLRRLEHDVAARLPH</sequence>
<dbReference type="InterPro" id="IPR025646">
    <property type="entry name" value="DUF4350"/>
</dbReference>
<protein>
    <submittedName>
        <fullName evidence="3">DUF4350 domain-containing protein</fullName>
    </submittedName>
</protein>
<keyword evidence="1" id="KW-0472">Membrane</keyword>
<gene>
    <name evidence="3" type="ORF">FJ657_00420</name>
</gene>
<dbReference type="Pfam" id="PF14258">
    <property type="entry name" value="DUF4350"/>
    <property type="match status" value="1"/>
</dbReference>
<evidence type="ECO:0000313" key="3">
    <source>
        <dbReference type="EMBL" id="TPW77211.1"/>
    </source>
</evidence>
<dbReference type="EMBL" id="VHQG01000001">
    <property type="protein sequence ID" value="TPW77211.1"/>
    <property type="molecule type" value="Genomic_DNA"/>
</dbReference>
<feature type="transmembrane region" description="Helical" evidence="1">
    <location>
        <begin position="284"/>
        <end position="302"/>
    </location>
</feature>
<dbReference type="OrthoDB" id="5241668at2"/>
<keyword evidence="1" id="KW-1133">Transmembrane helix</keyword>
<dbReference type="Proteomes" id="UP000316252">
    <property type="component" value="Unassembled WGS sequence"/>
</dbReference>
<evidence type="ECO:0000259" key="2">
    <source>
        <dbReference type="Pfam" id="PF14258"/>
    </source>
</evidence>
<dbReference type="RefSeq" id="WP_141161739.1">
    <property type="nucleotide sequence ID" value="NZ_VHQG01000001.1"/>
</dbReference>
<reference evidence="3 4" key="1">
    <citation type="submission" date="2019-06" db="EMBL/GenBank/DDBJ databases">
        <authorList>
            <person name="Li F."/>
        </authorList>
    </citation>
    <scope>NUCLEOTIDE SEQUENCE [LARGE SCALE GENOMIC DNA]</scope>
    <source>
        <strain evidence="3 4">10F1D-1</strain>
    </source>
</reference>
<dbReference type="AlphaFoldDB" id="A0A506XWS6"/>
<accession>A0A506XWS6</accession>
<organism evidence="3 4">
    <name type="scientific">Schumannella soli</name>
    <dbReference type="NCBI Taxonomy" id="2590779"/>
    <lineage>
        <taxon>Bacteria</taxon>
        <taxon>Bacillati</taxon>
        <taxon>Actinomycetota</taxon>
        <taxon>Actinomycetes</taxon>
        <taxon>Micrococcales</taxon>
        <taxon>Microbacteriaceae</taxon>
        <taxon>Schumannella</taxon>
    </lineage>
</organism>
<feature type="domain" description="DUF4350" evidence="2">
    <location>
        <begin position="84"/>
        <end position="255"/>
    </location>
</feature>
<name>A0A506XWS6_9MICO</name>